<dbReference type="Proteomes" id="UP000256269">
    <property type="component" value="Unassembled WGS sequence"/>
</dbReference>
<organism evidence="1 2">
    <name type="scientific">Kutzneria buriramensis</name>
    <dbReference type="NCBI Taxonomy" id="1045776"/>
    <lineage>
        <taxon>Bacteria</taxon>
        <taxon>Bacillati</taxon>
        <taxon>Actinomycetota</taxon>
        <taxon>Actinomycetes</taxon>
        <taxon>Pseudonocardiales</taxon>
        <taxon>Pseudonocardiaceae</taxon>
        <taxon>Kutzneria</taxon>
    </lineage>
</organism>
<comment type="caution">
    <text evidence="1">The sequence shown here is derived from an EMBL/GenBank/DDBJ whole genome shotgun (WGS) entry which is preliminary data.</text>
</comment>
<dbReference type="AlphaFoldDB" id="A0A3E0GTD3"/>
<dbReference type="RefSeq" id="WP_211353632.1">
    <property type="nucleotide sequence ID" value="NZ_CP144375.1"/>
</dbReference>
<dbReference type="EMBL" id="QUNO01000031">
    <property type="protein sequence ID" value="REH26984.1"/>
    <property type="molecule type" value="Genomic_DNA"/>
</dbReference>
<sequence length="49" mass="5461">MRIETIINAPRDLGCNARLPNLDDLQTKARAVNRRILDAERVGQGCVIT</sequence>
<name>A0A3E0GTD3_9PSEU</name>
<reference evidence="1 2" key="1">
    <citation type="submission" date="2018-08" db="EMBL/GenBank/DDBJ databases">
        <title>Genomic Encyclopedia of Archaeal and Bacterial Type Strains, Phase II (KMG-II): from individual species to whole genera.</title>
        <authorList>
            <person name="Goeker M."/>
        </authorList>
    </citation>
    <scope>NUCLEOTIDE SEQUENCE [LARGE SCALE GENOMIC DNA]</scope>
    <source>
        <strain evidence="1 2">DSM 45791</strain>
    </source>
</reference>
<evidence type="ECO:0000313" key="1">
    <source>
        <dbReference type="EMBL" id="REH26984.1"/>
    </source>
</evidence>
<protein>
    <submittedName>
        <fullName evidence="1">Uncharacterized protein</fullName>
    </submittedName>
</protein>
<accession>A0A3E0GTD3</accession>
<gene>
    <name evidence="1" type="ORF">BCF44_13139</name>
</gene>
<proteinExistence type="predicted"/>
<keyword evidence="2" id="KW-1185">Reference proteome</keyword>
<evidence type="ECO:0000313" key="2">
    <source>
        <dbReference type="Proteomes" id="UP000256269"/>
    </source>
</evidence>